<feature type="chain" id="PRO_5042149983" evidence="1">
    <location>
        <begin position="17"/>
        <end position="115"/>
    </location>
</feature>
<dbReference type="Proteomes" id="UP001221757">
    <property type="component" value="Unassembled WGS sequence"/>
</dbReference>
<reference evidence="2" key="1">
    <citation type="submission" date="2023-03" db="EMBL/GenBank/DDBJ databases">
        <title>Massive genome expansion in bonnet fungi (Mycena s.s.) driven by repeated elements and novel gene families across ecological guilds.</title>
        <authorList>
            <consortium name="Lawrence Berkeley National Laboratory"/>
            <person name="Harder C.B."/>
            <person name="Miyauchi S."/>
            <person name="Viragh M."/>
            <person name="Kuo A."/>
            <person name="Thoen E."/>
            <person name="Andreopoulos B."/>
            <person name="Lu D."/>
            <person name="Skrede I."/>
            <person name="Drula E."/>
            <person name="Henrissat B."/>
            <person name="Morin E."/>
            <person name="Kohler A."/>
            <person name="Barry K."/>
            <person name="LaButti K."/>
            <person name="Morin E."/>
            <person name="Salamov A."/>
            <person name="Lipzen A."/>
            <person name="Mereny Z."/>
            <person name="Hegedus B."/>
            <person name="Baldrian P."/>
            <person name="Stursova M."/>
            <person name="Weitz H."/>
            <person name="Taylor A."/>
            <person name="Grigoriev I.V."/>
            <person name="Nagy L.G."/>
            <person name="Martin F."/>
            <person name="Kauserud H."/>
        </authorList>
    </citation>
    <scope>NUCLEOTIDE SEQUENCE</scope>
    <source>
        <strain evidence="2">CBHHK067</strain>
    </source>
</reference>
<comment type="caution">
    <text evidence="2">The sequence shown here is derived from an EMBL/GenBank/DDBJ whole genome shotgun (WGS) entry which is preliminary data.</text>
</comment>
<accession>A0AAD7DC53</accession>
<sequence length="115" mass="11716">MQFITVLLAAASVAFAKTVPTVSSYGSPGRRPGCFGTPLATWSGVPEDTFCQATPGAIALNVTTGTSTRCKISLYTTSNCDGTTGGFISTVPLADLCSTASQEIGSVRILCITTG</sequence>
<dbReference type="AlphaFoldDB" id="A0AAD7DC53"/>
<proteinExistence type="predicted"/>
<keyword evidence="3" id="KW-1185">Reference proteome</keyword>
<dbReference type="EMBL" id="JARKIE010000081">
    <property type="protein sequence ID" value="KAJ7688176.1"/>
    <property type="molecule type" value="Genomic_DNA"/>
</dbReference>
<keyword evidence="1" id="KW-0732">Signal</keyword>
<feature type="signal peptide" evidence="1">
    <location>
        <begin position="1"/>
        <end position="16"/>
    </location>
</feature>
<evidence type="ECO:0000256" key="1">
    <source>
        <dbReference type="SAM" id="SignalP"/>
    </source>
</evidence>
<evidence type="ECO:0000313" key="2">
    <source>
        <dbReference type="EMBL" id="KAJ7688176.1"/>
    </source>
</evidence>
<organism evidence="2 3">
    <name type="scientific">Mycena rosella</name>
    <name type="common">Pink bonnet</name>
    <name type="synonym">Agaricus rosellus</name>
    <dbReference type="NCBI Taxonomy" id="1033263"/>
    <lineage>
        <taxon>Eukaryota</taxon>
        <taxon>Fungi</taxon>
        <taxon>Dikarya</taxon>
        <taxon>Basidiomycota</taxon>
        <taxon>Agaricomycotina</taxon>
        <taxon>Agaricomycetes</taxon>
        <taxon>Agaricomycetidae</taxon>
        <taxon>Agaricales</taxon>
        <taxon>Marasmiineae</taxon>
        <taxon>Mycenaceae</taxon>
        <taxon>Mycena</taxon>
    </lineage>
</organism>
<name>A0AAD7DC53_MYCRO</name>
<evidence type="ECO:0000313" key="3">
    <source>
        <dbReference type="Proteomes" id="UP001221757"/>
    </source>
</evidence>
<protein>
    <submittedName>
        <fullName evidence="2">Uncharacterized protein</fullName>
    </submittedName>
</protein>
<gene>
    <name evidence="2" type="ORF">B0H17DRAFT_1069092</name>
</gene>